<dbReference type="AlphaFoldDB" id="A0AAV4GP83"/>
<reference evidence="1 2" key="1">
    <citation type="journal article" date="2021" name="Elife">
        <title>Chloroplast acquisition without the gene transfer in kleptoplastic sea slugs, Plakobranchus ocellatus.</title>
        <authorList>
            <person name="Maeda T."/>
            <person name="Takahashi S."/>
            <person name="Yoshida T."/>
            <person name="Shimamura S."/>
            <person name="Takaki Y."/>
            <person name="Nagai Y."/>
            <person name="Toyoda A."/>
            <person name="Suzuki Y."/>
            <person name="Arimoto A."/>
            <person name="Ishii H."/>
            <person name="Satoh N."/>
            <person name="Nishiyama T."/>
            <person name="Hasebe M."/>
            <person name="Maruyama T."/>
            <person name="Minagawa J."/>
            <person name="Obokata J."/>
            <person name="Shigenobu S."/>
        </authorList>
    </citation>
    <scope>NUCLEOTIDE SEQUENCE [LARGE SCALE GENOMIC DNA]</scope>
</reference>
<comment type="caution">
    <text evidence="1">The sequence shown here is derived from an EMBL/GenBank/DDBJ whole genome shotgun (WGS) entry which is preliminary data.</text>
</comment>
<proteinExistence type="predicted"/>
<gene>
    <name evidence="1" type="ORF">ElyMa_002477800</name>
</gene>
<keyword evidence="2" id="KW-1185">Reference proteome</keyword>
<sequence length="228" mass="25639">MPVSGFPTILENILNSMLQESQLASYKLAGNQQRTTLVLRFDAMADTSVPTFHQSTPAEVRRKSPSQLRRDRRRICKRYLLSKEDVPICLNNIESKTNQTSTIDRTKITNPLDLELDLDLTLSRSDHPNQHELCVSPKYTLPQQPLNAASLPTPTIAKDSTDCFKLSTPMPALDSQENKQGQANLFEKDVTRPQGHHLTSPVCWSHCQAQAGAILTRHRLVTVARADW</sequence>
<protein>
    <submittedName>
        <fullName evidence="1">Uncharacterized protein</fullName>
    </submittedName>
</protein>
<evidence type="ECO:0000313" key="2">
    <source>
        <dbReference type="Proteomes" id="UP000762676"/>
    </source>
</evidence>
<name>A0AAV4GP83_9GAST</name>
<evidence type="ECO:0000313" key="1">
    <source>
        <dbReference type="EMBL" id="GFR86866.1"/>
    </source>
</evidence>
<organism evidence="1 2">
    <name type="scientific">Elysia marginata</name>
    <dbReference type="NCBI Taxonomy" id="1093978"/>
    <lineage>
        <taxon>Eukaryota</taxon>
        <taxon>Metazoa</taxon>
        <taxon>Spiralia</taxon>
        <taxon>Lophotrochozoa</taxon>
        <taxon>Mollusca</taxon>
        <taxon>Gastropoda</taxon>
        <taxon>Heterobranchia</taxon>
        <taxon>Euthyneura</taxon>
        <taxon>Panpulmonata</taxon>
        <taxon>Sacoglossa</taxon>
        <taxon>Placobranchoidea</taxon>
        <taxon>Plakobranchidae</taxon>
        <taxon>Elysia</taxon>
    </lineage>
</organism>
<accession>A0AAV4GP83</accession>
<dbReference type="EMBL" id="BMAT01005064">
    <property type="protein sequence ID" value="GFR86866.1"/>
    <property type="molecule type" value="Genomic_DNA"/>
</dbReference>
<dbReference type="Proteomes" id="UP000762676">
    <property type="component" value="Unassembled WGS sequence"/>
</dbReference>